<gene>
    <name evidence="2" type="primary">LOC130471353</name>
</gene>
<dbReference type="InterPro" id="IPR052343">
    <property type="entry name" value="Retrotransposon-Effector_Assoc"/>
</dbReference>
<dbReference type="GeneID" id="130471353"/>
<protein>
    <recommendedName>
        <fullName evidence="3">Reverse transcriptase domain-containing protein</fullName>
    </recommendedName>
</protein>
<proteinExistence type="predicted"/>
<keyword evidence="1" id="KW-1185">Reference proteome</keyword>
<name>A0ABM3RP52_SPIOL</name>
<reference evidence="1" key="1">
    <citation type="journal article" date="2021" name="Nat. Commun.">
        <title>Genomic analyses provide insights into spinach domestication and the genetic basis of agronomic traits.</title>
        <authorList>
            <person name="Cai X."/>
            <person name="Sun X."/>
            <person name="Xu C."/>
            <person name="Sun H."/>
            <person name="Wang X."/>
            <person name="Ge C."/>
            <person name="Zhang Z."/>
            <person name="Wang Q."/>
            <person name="Fei Z."/>
            <person name="Jiao C."/>
            <person name="Wang Q."/>
        </authorList>
    </citation>
    <scope>NUCLEOTIDE SEQUENCE [LARGE SCALE GENOMIC DNA]</scope>
    <source>
        <strain evidence="1">cv. Varoflay</strain>
    </source>
</reference>
<evidence type="ECO:0008006" key="3">
    <source>
        <dbReference type="Google" id="ProtNLM"/>
    </source>
</evidence>
<dbReference type="RefSeq" id="XP_056697391.1">
    <property type="nucleotide sequence ID" value="XM_056841413.1"/>
</dbReference>
<evidence type="ECO:0000313" key="2">
    <source>
        <dbReference type="RefSeq" id="XP_056697391.1"/>
    </source>
</evidence>
<dbReference type="PANTHER" id="PTHR46890:SF48">
    <property type="entry name" value="RNA-DIRECTED DNA POLYMERASE"/>
    <property type="match status" value="1"/>
</dbReference>
<evidence type="ECO:0000313" key="1">
    <source>
        <dbReference type="Proteomes" id="UP000813463"/>
    </source>
</evidence>
<dbReference type="Proteomes" id="UP000813463">
    <property type="component" value="Chromosome 4"/>
</dbReference>
<reference evidence="2" key="2">
    <citation type="submission" date="2025-08" db="UniProtKB">
        <authorList>
            <consortium name="RefSeq"/>
        </authorList>
    </citation>
    <scope>IDENTIFICATION</scope>
    <source>
        <tissue evidence="2">Leaf</tissue>
    </source>
</reference>
<organism evidence="1 2">
    <name type="scientific">Spinacia oleracea</name>
    <name type="common">Spinach</name>
    <dbReference type="NCBI Taxonomy" id="3562"/>
    <lineage>
        <taxon>Eukaryota</taxon>
        <taxon>Viridiplantae</taxon>
        <taxon>Streptophyta</taxon>
        <taxon>Embryophyta</taxon>
        <taxon>Tracheophyta</taxon>
        <taxon>Spermatophyta</taxon>
        <taxon>Magnoliopsida</taxon>
        <taxon>eudicotyledons</taxon>
        <taxon>Gunneridae</taxon>
        <taxon>Pentapetalae</taxon>
        <taxon>Caryophyllales</taxon>
        <taxon>Chenopodiaceae</taxon>
        <taxon>Chenopodioideae</taxon>
        <taxon>Anserineae</taxon>
        <taxon>Spinacia</taxon>
    </lineage>
</organism>
<sequence length="142" mass="16050">MKDKHKINIIFVLYDSHDNKLVKPEDIQTKVIHFYSSLLGSCAAQLPMIDVPSIDDTKAPEIDELNDVFFKTTWPQLWFLIKVPNPSKVDDLRRIACCTVLYKIISKILTARLQRVVGGVVSECQAGFIPGRHISDNILLAT</sequence>
<dbReference type="PANTHER" id="PTHR46890">
    <property type="entry name" value="NON-LTR RETROLELEMENT REVERSE TRANSCRIPTASE-LIKE PROTEIN-RELATED"/>
    <property type="match status" value="1"/>
</dbReference>
<accession>A0ABM3RP52</accession>